<keyword evidence="3" id="KW-1185">Reference proteome</keyword>
<evidence type="ECO:0000313" key="3">
    <source>
        <dbReference type="Proteomes" id="UP001221208"/>
    </source>
</evidence>
<dbReference type="CDD" id="cd21809">
    <property type="entry name" value="ABC-2_lan_permease-like"/>
    <property type="match status" value="1"/>
</dbReference>
<keyword evidence="1" id="KW-0472">Membrane</keyword>
<dbReference type="EMBL" id="JAQQXR010000027">
    <property type="protein sequence ID" value="MDC8760956.1"/>
    <property type="molecule type" value="Genomic_DNA"/>
</dbReference>
<accession>A0ABT5K817</accession>
<proteinExistence type="predicted"/>
<feature type="transmembrane region" description="Helical" evidence="1">
    <location>
        <begin position="17"/>
        <end position="39"/>
    </location>
</feature>
<sequence>MIFTLLKIEILKTRRSLALMTMLACPFMVVLLNTGMLLKSGQLNVASALPWQNFWMGNLALWCHFMLPLYIALLTGLINGNEHRNHTWRLMLTLPITHRQLYLAKLLLALCLVAGADVGLMLLCGAVLGVFVLCGYPLAGNIDLAFVTTLLKISVASLPIVIIQHAVSTRFSNIVMPLALGIIATMGILQLGNSEYWRFFPWSYTLMALNGSAVEMQTSALGLAIAVGLPALVLSSIWLERREIKD</sequence>
<evidence type="ECO:0000256" key="1">
    <source>
        <dbReference type="SAM" id="Phobius"/>
    </source>
</evidence>
<dbReference type="Pfam" id="PF12730">
    <property type="entry name" value="ABC2_membrane_4"/>
    <property type="match status" value="1"/>
</dbReference>
<name>A0ABT5K817_9BURK</name>
<comment type="caution">
    <text evidence="2">The sequence shown here is derived from an EMBL/GenBank/DDBJ whole genome shotgun (WGS) entry which is preliminary data.</text>
</comment>
<organism evidence="2 3">
    <name type="scientific">Janthinobacterium fluminis</name>
    <dbReference type="NCBI Taxonomy" id="2987524"/>
    <lineage>
        <taxon>Bacteria</taxon>
        <taxon>Pseudomonadati</taxon>
        <taxon>Pseudomonadota</taxon>
        <taxon>Betaproteobacteria</taxon>
        <taxon>Burkholderiales</taxon>
        <taxon>Oxalobacteraceae</taxon>
        <taxon>Janthinobacterium</taxon>
    </lineage>
</organism>
<reference evidence="2 3" key="1">
    <citation type="submission" date="2022-10" db="EMBL/GenBank/DDBJ databases">
        <title>Janthinobacterium sp. hw3 Genome sequencing.</title>
        <authorList>
            <person name="Park S."/>
        </authorList>
    </citation>
    <scope>NUCLEOTIDE SEQUENCE [LARGE SCALE GENOMIC DNA]</scope>
    <source>
        <strain evidence="3">hw3</strain>
    </source>
</reference>
<evidence type="ECO:0000313" key="2">
    <source>
        <dbReference type="EMBL" id="MDC8760956.1"/>
    </source>
</evidence>
<feature type="transmembrane region" description="Helical" evidence="1">
    <location>
        <begin position="220"/>
        <end position="239"/>
    </location>
</feature>
<protein>
    <submittedName>
        <fullName evidence="2">ABC transporter permease</fullName>
    </submittedName>
</protein>
<dbReference type="RefSeq" id="WP_273675063.1">
    <property type="nucleotide sequence ID" value="NZ_JAQQXR010000027.1"/>
</dbReference>
<feature type="transmembrane region" description="Helical" evidence="1">
    <location>
        <begin position="144"/>
        <end position="162"/>
    </location>
</feature>
<keyword evidence="1" id="KW-0812">Transmembrane</keyword>
<dbReference type="Proteomes" id="UP001221208">
    <property type="component" value="Unassembled WGS sequence"/>
</dbReference>
<feature type="transmembrane region" description="Helical" evidence="1">
    <location>
        <begin position="174"/>
        <end position="192"/>
    </location>
</feature>
<feature type="transmembrane region" description="Helical" evidence="1">
    <location>
        <begin position="59"/>
        <end position="80"/>
    </location>
</feature>
<feature type="transmembrane region" description="Helical" evidence="1">
    <location>
        <begin position="101"/>
        <end position="132"/>
    </location>
</feature>
<gene>
    <name evidence="2" type="ORF">OIK44_25540</name>
</gene>
<keyword evidence="1" id="KW-1133">Transmembrane helix</keyword>